<evidence type="ECO:0008006" key="10">
    <source>
        <dbReference type="Google" id="ProtNLM"/>
    </source>
</evidence>
<keyword evidence="9" id="KW-1185">Reference proteome</keyword>
<evidence type="ECO:0000256" key="1">
    <source>
        <dbReference type="ARBA" id="ARBA00010641"/>
    </source>
</evidence>
<sequence length="149" mass="16405">MLRRIAAAYEADPALREELGQEILTSIWRALPSFRGDASIRTFVARVAHNRCIDHVARRAALPRSAPLDESWASDAPSPLEALERIDQHERLTRAVRSLPLPLRQVAIQTLEGFTPAEIADVLGVGANVVSVRLTRAKAALRAILEDGR</sequence>
<dbReference type="Pfam" id="PF08281">
    <property type="entry name" value="Sigma70_r4_2"/>
    <property type="match status" value="1"/>
</dbReference>
<keyword evidence="2" id="KW-0805">Transcription regulation</keyword>
<comment type="similarity">
    <text evidence="1">Belongs to the sigma-70 factor family. ECF subfamily.</text>
</comment>
<evidence type="ECO:0000313" key="8">
    <source>
        <dbReference type="EMBL" id="ATQ44936.1"/>
    </source>
</evidence>
<evidence type="ECO:0000256" key="5">
    <source>
        <dbReference type="ARBA" id="ARBA00023163"/>
    </source>
</evidence>
<dbReference type="Proteomes" id="UP000228945">
    <property type="component" value="Chromosome"/>
</dbReference>
<dbReference type="Gene3D" id="1.10.10.10">
    <property type="entry name" value="Winged helix-like DNA-binding domain superfamily/Winged helix DNA-binding domain"/>
    <property type="match status" value="1"/>
</dbReference>
<dbReference type="Gene3D" id="1.10.1740.10">
    <property type="match status" value="1"/>
</dbReference>
<dbReference type="EMBL" id="CP024201">
    <property type="protein sequence ID" value="ATQ44936.1"/>
    <property type="molecule type" value="Genomic_DNA"/>
</dbReference>
<proteinExistence type="inferred from homology"/>
<evidence type="ECO:0000256" key="4">
    <source>
        <dbReference type="ARBA" id="ARBA00023125"/>
    </source>
</evidence>
<name>A0A2D2B3Z4_9CAUL</name>
<reference evidence="8 9" key="1">
    <citation type="submission" date="2017-10" db="EMBL/GenBank/DDBJ databases">
        <title>Genome sequence of Caulobacter mirabilis FWC38.</title>
        <authorList>
            <person name="Fiebig A."/>
            <person name="Crosson S."/>
        </authorList>
    </citation>
    <scope>NUCLEOTIDE SEQUENCE [LARGE SCALE GENOMIC DNA]</scope>
    <source>
        <strain evidence="8 9">FWC 38</strain>
    </source>
</reference>
<evidence type="ECO:0000259" key="6">
    <source>
        <dbReference type="Pfam" id="PF04542"/>
    </source>
</evidence>
<dbReference type="InterPro" id="IPR013324">
    <property type="entry name" value="RNA_pol_sigma_r3/r4-like"/>
</dbReference>
<accession>A0A2D2B3Z4</accession>
<dbReference type="GO" id="GO:0016987">
    <property type="term" value="F:sigma factor activity"/>
    <property type="evidence" value="ECO:0007669"/>
    <property type="project" value="UniProtKB-KW"/>
</dbReference>
<protein>
    <recommendedName>
        <fullName evidence="10">RNA polymerase subunit sigma-70</fullName>
    </recommendedName>
</protein>
<dbReference type="SUPFAM" id="SSF88659">
    <property type="entry name" value="Sigma3 and sigma4 domains of RNA polymerase sigma factors"/>
    <property type="match status" value="1"/>
</dbReference>
<organism evidence="8 9">
    <name type="scientific">Caulobacter mirabilis</name>
    <dbReference type="NCBI Taxonomy" id="69666"/>
    <lineage>
        <taxon>Bacteria</taxon>
        <taxon>Pseudomonadati</taxon>
        <taxon>Pseudomonadota</taxon>
        <taxon>Alphaproteobacteria</taxon>
        <taxon>Caulobacterales</taxon>
        <taxon>Caulobacteraceae</taxon>
        <taxon>Caulobacter</taxon>
    </lineage>
</organism>
<dbReference type="InterPro" id="IPR036388">
    <property type="entry name" value="WH-like_DNA-bd_sf"/>
</dbReference>
<keyword evidence="3" id="KW-0731">Sigma factor</keyword>
<dbReference type="InterPro" id="IPR039425">
    <property type="entry name" value="RNA_pol_sigma-70-like"/>
</dbReference>
<dbReference type="SUPFAM" id="SSF88946">
    <property type="entry name" value="Sigma2 domain of RNA polymerase sigma factors"/>
    <property type="match status" value="1"/>
</dbReference>
<dbReference type="GO" id="GO:0006352">
    <property type="term" value="P:DNA-templated transcription initiation"/>
    <property type="evidence" value="ECO:0007669"/>
    <property type="project" value="InterPro"/>
</dbReference>
<dbReference type="OrthoDB" id="9803470at2"/>
<dbReference type="PANTHER" id="PTHR43133:SF8">
    <property type="entry name" value="RNA POLYMERASE SIGMA FACTOR HI_1459-RELATED"/>
    <property type="match status" value="1"/>
</dbReference>
<feature type="domain" description="RNA polymerase sigma factor 70 region 4 type 2" evidence="7">
    <location>
        <begin position="90"/>
        <end position="141"/>
    </location>
</feature>
<gene>
    <name evidence="8" type="ORF">CSW64_08490</name>
</gene>
<dbReference type="InterPro" id="IPR013249">
    <property type="entry name" value="RNA_pol_sigma70_r4_t2"/>
</dbReference>
<dbReference type="InterPro" id="IPR013325">
    <property type="entry name" value="RNA_pol_sigma_r2"/>
</dbReference>
<evidence type="ECO:0000313" key="9">
    <source>
        <dbReference type="Proteomes" id="UP000228945"/>
    </source>
</evidence>
<keyword evidence="5" id="KW-0804">Transcription</keyword>
<dbReference type="InterPro" id="IPR014284">
    <property type="entry name" value="RNA_pol_sigma-70_dom"/>
</dbReference>
<evidence type="ECO:0000259" key="7">
    <source>
        <dbReference type="Pfam" id="PF08281"/>
    </source>
</evidence>
<dbReference type="NCBIfam" id="TIGR02937">
    <property type="entry name" value="sigma70-ECF"/>
    <property type="match status" value="1"/>
</dbReference>
<dbReference type="AlphaFoldDB" id="A0A2D2B3Z4"/>
<evidence type="ECO:0000256" key="2">
    <source>
        <dbReference type="ARBA" id="ARBA00023015"/>
    </source>
</evidence>
<dbReference type="KEGG" id="cmb:CSW64_08490"/>
<dbReference type="GO" id="GO:0003677">
    <property type="term" value="F:DNA binding"/>
    <property type="evidence" value="ECO:0007669"/>
    <property type="project" value="UniProtKB-KW"/>
</dbReference>
<feature type="domain" description="RNA polymerase sigma-70 region 2" evidence="6">
    <location>
        <begin position="2"/>
        <end position="60"/>
    </location>
</feature>
<dbReference type="PANTHER" id="PTHR43133">
    <property type="entry name" value="RNA POLYMERASE ECF-TYPE SIGMA FACTO"/>
    <property type="match status" value="1"/>
</dbReference>
<keyword evidence="4" id="KW-0238">DNA-binding</keyword>
<dbReference type="Pfam" id="PF04542">
    <property type="entry name" value="Sigma70_r2"/>
    <property type="match status" value="1"/>
</dbReference>
<dbReference type="InterPro" id="IPR007627">
    <property type="entry name" value="RNA_pol_sigma70_r2"/>
</dbReference>
<evidence type="ECO:0000256" key="3">
    <source>
        <dbReference type="ARBA" id="ARBA00023082"/>
    </source>
</evidence>